<evidence type="ECO:0000313" key="3">
    <source>
        <dbReference type="Proteomes" id="UP000271554"/>
    </source>
</evidence>
<sequence>MGGAGMVRAGGLGVPGAAGPRGWGGLALRLGRVVWAWGRSRLLGPAGRGWWFGRGGRGWWFGPGGRAGWLAQRAWVGGLALGAGLVALPCGLGLAVWLWGPSWVVWPCGPCLRLAQFPAPPKPPVMCGSGSLLAQFLAPLKTRVRLRTVPASRAVPRAPGNPCSSADRARFSRSSPRPWKPAFVCGPCPLLAQFPAPLETRVRLRVAGGWSRSSPRPELLGAGPRRPPQPVMGVPPGP</sequence>
<feature type="compositionally biased region" description="Pro residues" evidence="1">
    <location>
        <begin position="225"/>
        <end position="238"/>
    </location>
</feature>
<proteinExistence type="predicted"/>
<dbReference type="Proteomes" id="UP000271554">
    <property type="component" value="Chromosome"/>
</dbReference>
<evidence type="ECO:0000313" key="2">
    <source>
        <dbReference type="EMBL" id="AYG82017.1"/>
    </source>
</evidence>
<dbReference type="KEGG" id="shun:DWB77_04185"/>
<dbReference type="AlphaFoldDB" id="A0A387HNR4"/>
<keyword evidence="3" id="KW-1185">Reference proteome</keyword>
<dbReference type="EMBL" id="CP032698">
    <property type="protein sequence ID" value="AYG82017.1"/>
    <property type="molecule type" value="Genomic_DNA"/>
</dbReference>
<evidence type="ECO:0000256" key="1">
    <source>
        <dbReference type="SAM" id="MobiDB-lite"/>
    </source>
</evidence>
<reference evidence="2 3" key="1">
    <citation type="submission" date="2018-10" db="EMBL/GenBank/DDBJ databases">
        <title>Relationship between Morphology and Antimicrobial Activity in Streptomyces.</title>
        <authorList>
            <person name="Kang H.J."/>
            <person name="Kim S.B."/>
        </authorList>
    </citation>
    <scope>NUCLEOTIDE SEQUENCE [LARGE SCALE GENOMIC DNA]</scope>
    <source>
        <strain evidence="2 3">BH38</strain>
    </source>
</reference>
<name>A0A387HNR4_9ACTN</name>
<protein>
    <submittedName>
        <fullName evidence="2">Uncharacterized protein</fullName>
    </submittedName>
</protein>
<organism evidence="2 3">
    <name type="scientific">Streptomyces hundungensis</name>
    <dbReference type="NCBI Taxonomy" id="1077946"/>
    <lineage>
        <taxon>Bacteria</taxon>
        <taxon>Bacillati</taxon>
        <taxon>Actinomycetota</taxon>
        <taxon>Actinomycetes</taxon>
        <taxon>Kitasatosporales</taxon>
        <taxon>Streptomycetaceae</taxon>
        <taxon>Streptomyces</taxon>
    </lineage>
</organism>
<gene>
    <name evidence="2" type="ORF">DWB77_04185</name>
</gene>
<accession>A0A387HNR4</accession>
<feature type="region of interest" description="Disordered" evidence="1">
    <location>
        <begin position="209"/>
        <end position="238"/>
    </location>
</feature>